<keyword evidence="1" id="KW-0812">Transmembrane</keyword>
<comment type="caution">
    <text evidence="2">The sequence shown here is derived from an EMBL/GenBank/DDBJ whole genome shotgun (WGS) entry which is preliminary data.</text>
</comment>
<name>A0ABS1CD44_9GAMM</name>
<dbReference type="EMBL" id="NRRV01000005">
    <property type="protein sequence ID" value="MBK1629794.1"/>
    <property type="molecule type" value="Genomic_DNA"/>
</dbReference>
<dbReference type="Proteomes" id="UP000748752">
    <property type="component" value="Unassembled WGS sequence"/>
</dbReference>
<evidence type="ECO:0000256" key="1">
    <source>
        <dbReference type="SAM" id="Phobius"/>
    </source>
</evidence>
<reference evidence="2 3" key="1">
    <citation type="journal article" date="2020" name="Microorganisms">
        <title>Osmotic Adaptation and Compatible Solute Biosynthesis of Phototrophic Bacteria as Revealed from Genome Analyses.</title>
        <authorList>
            <person name="Imhoff J.F."/>
            <person name="Rahn T."/>
            <person name="Kunzel S."/>
            <person name="Keller A."/>
            <person name="Neulinger S.C."/>
        </authorList>
    </citation>
    <scope>NUCLEOTIDE SEQUENCE [LARGE SCALE GENOMIC DNA]</scope>
    <source>
        <strain evidence="2 3">DSM 6210</strain>
    </source>
</reference>
<organism evidence="2 3">
    <name type="scientific">Thiohalocapsa halophila</name>
    <dbReference type="NCBI Taxonomy" id="69359"/>
    <lineage>
        <taxon>Bacteria</taxon>
        <taxon>Pseudomonadati</taxon>
        <taxon>Pseudomonadota</taxon>
        <taxon>Gammaproteobacteria</taxon>
        <taxon>Chromatiales</taxon>
        <taxon>Chromatiaceae</taxon>
        <taxon>Thiohalocapsa</taxon>
    </lineage>
</organism>
<proteinExistence type="predicted"/>
<evidence type="ECO:0000313" key="2">
    <source>
        <dbReference type="EMBL" id="MBK1629794.1"/>
    </source>
</evidence>
<dbReference type="RefSeq" id="WP_200234094.1">
    <property type="nucleotide sequence ID" value="NZ_NRRV01000005.1"/>
</dbReference>
<sequence length="59" mass="6268">MLSPERPHRQRQSANRRRRHGLSTLLHRLALLLTLAVGGGALVYNAVSIVSGAGGLVGL</sequence>
<evidence type="ECO:0000313" key="3">
    <source>
        <dbReference type="Proteomes" id="UP000748752"/>
    </source>
</evidence>
<gene>
    <name evidence="2" type="ORF">CKO31_03360</name>
</gene>
<feature type="transmembrane region" description="Helical" evidence="1">
    <location>
        <begin position="21"/>
        <end position="44"/>
    </location>
</feature>
<keyword evidence="1" id="KW-0472">Membrane</keyword>
<keyword evidence="3" id="KW-1185">Reference proteome</keyword>
<protein>
    <submittedName>
        <fullName evidence="2">Uncharacterized protein</fullName>
    </submittedName>
</protein>
<keyword evidence="1" id="KW-1133">Transmembrane helix</keyword>
<accession>A0ABS1CD44</accession>